<dbReference type="PATRIC" id="fig|132476.4.peg.1608"/>
<protein>
    <submittedName>
        <fullName evidence="1">Uncharacterized protein</fullName>
    </submittedName>
</protein>
<gene>
    <name evidence="1" type="ORF">VP02_17305</name>
</gene>
<dbReference type="AlphaFoldDB" id="A0A0F4XLJ8"/>
<accession>A0A0F4XLJ8</accession>
<dbReference type="EMBL" id="JZXC01000016">
    <property type="protein sequence ID" value="KKA06650.1"/>
    <property type="molecule type" value="Genomic_DNA"/>
</dbReference>
<organism evidence="1 2">
    <name type="scientific">Pseudomonas kilonensis</name>
    <dbReference type="NCBI Taxonomy" id="132476"/>
    <lineage>
        <taxon>Bacteria</taxon>
        <taxon>Pseudomonadati</taxon>
        <taxon>Pseudomonadota</taxon>
        <taxon>Gammaproteobacteria</taxon>
        <taxon>Pseudomonadales</taxon>
        <taxon>Pseudomonadaceae</taxon>
        <taxon>Pseudomonas</taxon>
    </lineage>
</organism>
<comment type="caution">
    <text evidence="1">The sequence shown here is derived from an EMBL/GenBank/DDBJ whole genome shotgun (WGS) entry which is preliminary data.</text>
</comment>
<reference evidence="1 2" key="1">
    <citation type="submission" date="2015-03" db="EMBL/GenBank/DDBJ databases">
        <title>Pseudomonas fluorescens 1855-344 Genome sequencing and assembly.</title>
        <authorList>
            <person name="Eng W.W.H."/>
            <person name="Gan H.M."/>
            <person name="Savka M.A."/>
        </authorList>
    </citation>
    <scope>NUCLEOTIDE SEQUENCE [LARGE SCALE GENOMIC DNA]</scope>
    <source>
        <strain evidence="1 2">1855-344</strain>
    </source>
</reference>
<dbReference type="Proteomes" id="UP000033662">
    <property type="component" value="Unassembled WGS sequence"/>
</dbReference>
<evidence type="ECO:0000313" key="2">
    <source>
        <dbReference type="Proteomes" id="UP000033662"/>
    </source>
</evidence>
<name>A0A0F4XLJ8_9PSED</name>
<dbReference type="OrthoDB" id="7066376at2"/>
<proteinExistence type="predicted"/>
<sequence length="84" mass="9213">MSSDPLCLVFVPALAAVLTAGESKKGAPLTELEVCNIRDQATCIAVTFATALAMEQERGYADIVAEDCWNEWQRLRLSIQQSPR</sequence>
<evidence type="ECO:0000313" key="1">
    <source>
        <dbReference type="EMBL" id="KKA06650.1"/>
    </source>
</evidence>